<evidence type="ECO:0000313" key="2">
    <source>
        <dbReference type="EMBL" id="MDT0618418.1"/>
    </source>
</evidence>
<reference evidence="2 3" key="1">
    <citation type="submission" date="2023-09" db="EMBL/GenBank/DDBJ databases">
        <authorList>
            <person name="Rey-Velasco X."/>
        </authorList>
    </citation>
    <scope>NUCLEOTIDE SEQUENCE [LARGE SCALE GENOMIC DNA]</scope>
    <source>
        <strain evidence="2 3">P385</strain>
    </source>
</reference>
<proteinExistence type="predicted"/>
<organism evidence="2 3">
    <name type="scientific">Spectribacter acetivorans</name>
    <dbReference type="NCBI Taxonomy" id="3075603"/>
    <lineage>
        <taxon>Bacteria</taxon>
        <taxon>Pseudomonadati</taxon>
        <taxon>Pseudomonadota</taxon>
        <taxon>Gammaproteobacteria</taxon>
        <taxon>Salinisphaerales</taxon>
        <taxon>Salinisphaeraceae</taxon>
        <taxon>Spectribacter</taxon>
    </lineage>
</organism>
<feature type="region of interest" description="Disordered" evidence="1">
    <location>
        <begin position="127"/>
        <end position="158"/>
    </location>
</feature>
<dbReference type="RefSeq" id="WP_311658517.1">
    <property type="nucleotide sequence ID" value="NZ_JAVRHY010000006.1"/>
</dbReference>
<dbReference type="Proteomes" id="UP001259982">
    <property type="component" value="Unassembled WGS sequence"/>
</dbReference>
<keyword evidence="3" id="KW-1185">Reference proteome</keyword>
<name>A0ABU3BAY1_9GAMM</name>
<sequence>MDYPRFLIQFDQASVIRTPAGAFRNLAQLRLGGTFLSREIRFTTGTGRLGDHRVIQDDVPHYYRSYFEGIEIAGISTFDPQRVIFRLALGKVVGPTPDLCNLSLTRGTFWAGESLARIDSRIHPLADKPSRRNARRRAAGSLAQGWSDQAPSSGWFTL</sequence>
<protein>
    <submittedName>
        <fullName evidence="2">Uncharacterized protein</fullName>
    </submittedName>
</protein>
<evidence type="ECO:0000256" key="1">
    <source>
        <dbReference type="SAM" id="MobiDB-lite"/>
    </source>
</evidence>
<comment type="caution">
    <text evidence="2">The sequence shown here is derived from an EMBL/GenBank/DDBJ whole genome shotgun (WGS) entry which is preliminary data.</text>
</comment>
<evidence type="ECO:0000313" key="3">
    <source>
        <dbReference type="Proteomes" id="UP001259982"/>
    </source>
</evidence>
<dbReference type="EMBL" id="JAVRHY010000006">
    <property type="protein sequence ID" value="MDT0618418.1"/>
    <property type="molecule type" value="Genomic_DNA"/>
</dbReference>
<accession>A0ABU3BAY1</accession>
<feature type="compositionally biased region" description="Polar residues" evidence="1">
    <location>
        <begin position="144"/>
        <end position="158"/>
    </location>
</feature>
<gene>
    <name evidence="2" type="ORF">RM531_08010</name>
</gene>